<reference evidence="2 3" key="1">
    <citation type="journal article" date="2023" name="Int. J. Syst. Evol. Microbiol.">
        <title>Sellimonas catena sp. nov., isolated from human faeces.</title>
        <authorList>
            <person name="Hisatomi A."/>
            <person name="Ohkuma M."/>
            <person name="Sakamoto M."/>
        </authorList>
    </citation>
    <scope>NUCLEOTIDE SEQUENCE [LARGE SCALE GENOMIC DNA]</scope>
    <source>
        <strain evidence="2 3">12EGH17</strain>
    </source>
</reference>
<keyword evidence="1" id="KW-0175">Coiled coil</keyword>
<gene>
    <name evidence="2" type="ORF">Selli1_13070</name>
</gene>
<feature type="coiled-coil region" evidence="1">
    <location>
        <begin position="146"/>
        <end position="173"/>
    </location>
</feature>
<dbReference type="EMBL" id="BSBO01000011">
    <property type="protein sequence ID" value="GLG04133.1"/>
    <property type="molecule type" value="Genomic_DNA"/>
</dbReference>
<evidence type="ECO:0000313" key="3">
    <source>
        <dbReference type="Proteomes" id="UP001145145"/>
    </source>
</evidence>
<dbReference type="AlphaFoldDB" id="A0A9W6FC94"/>
<proteinExistence type="predicted"/>
<accession>A0A9W6FC94</accession>
<name>A0A9W6FC94_9FIRM</name>
<dbReference type="RefSeq" id="WP_087252519.1">
    <property type="nucleotide sequence ID" value="NZ_BSBO01000011.1"/>
</dbReference>
<evidence type="ECO:0008006" key="4">
    <source>
        <dbReference type="Google" id="ProtNLM"/>
    </source>
</evidence>
<evidence type="ECO:0000256" key="1">
    <source>
        <dbReference type="SAM" id="Coils"/>
    </source>
</evidence>
<protein>
    <recommendedName>
        <fullName evidence="4">SseB protein N-terminal domain-containing protein</fullName>
    </recommendedName>
</protein>
<evidence type="ECO:0000313" key="2">
    <source>
        <dbReference type="EMBL" id="GLG04133.1"/>
    </source>
</evidence>
<sequence>MSDEKKNETLTDRKKEVIQSIQRAAEIYTIASVCTKMPYVFCDPETFDDEVFVFLKLEDAQTAAKALAEEKEPVSLVKVENKQLLHFFSNLYTIGVNCVVVDQNSDKEERLQLQEIVHRAEVKELPDGKVRVENPELVLTALYLMQKTQRLRLREGEQEIKDLQDEVMAHFSRGRYIVAFEADKGIPLLKDKKDDTYQPVFTDIMEFQKFNRENRFRTAVIPAEKIPDLLAPETKGVTINPMTVNLQLQIRKKKN</sequence>
<keyword evidence="3" id="KW-1185">Reference proteome</keyword>
<comment type="caution">
    <text evidence="2">The sequence shown here is derived from an EMBL/GenBank/DDBJ whole genome shotgun (WGS) entry which is preliminary data.</text>
</comment>
<dbReference type="Proteomes" id="UP001145145">
    <property type="component" value="Unassembled WGS sequence"/>
</dbReference>
<organism evidence="2 3">
    <name type="scientific">Sellimonas catena</name>
    <dbReference type="NCBI Taxonomy" id="2994035"/>
    <lineage>
        <taxon>Bacteria</taxon>
        <taxon>Bacillati</taxon>
        <taxon>Bacillota</taxon>
        <taxon>Clostridia</taxon>
        <taxon>Lachnospirales</taxon>
        <taxon>Lachnospiraceae</taxon>
        <taxon>Sellimonas</taxon>
    </lineage>
</organism>